<feature type="transmembrane region" description="Helical" evidence="7">
    <location>
        <begin position="83"/>
        <end position="101"/>
    </location>
</feature>
<reference evidence="8" key="1">
    <citation type="submission" date="2022-09" db="EMBL/GenBank/DDBJ databases">
        <title>Rhodovastum sp. nov. RN2-1 isolated from soil in Seongnam, South Korea.</title>
        <authorList>
            <person name="Le N.T."/>
        </authorList>
    </citation>
    <scope>NUCLEOTIDE SEQUENCE</scope>
    <source>
        <strain evidence="8">RN2-1</strain>
    </source>
</reference>
<dbReference type="Proteomes" id="UP001165679">
    <property type="component" value="Unassembled WGS sequence"/>
</dbReference>
<feature type="transmembrane region" description="Helical" evidence="7">
    <location>
        <begin position="57"/>
        <end position="77"/>
    </location>
</feature>
<keyword evidence="5 7" id="KW-1133">Transmembrane helix</keyword>
<evidence type="ECO:0000256" key="5">
    <source>
        <dbReference type="ARBA" id="ARBA00022989"/>
    </source>
</evidence>
<feature type="transmembrane region" description="Helical" evidence="7">
    <location>
        <begin position="417"/>
        <end position="438"/>
    </location>
</feature>
<keyword evidence="9" id="KW-1185">Reference proteome</keyword>
<evidence type="ECO:0000256" key="6">
    <source>
        <dbReference type="ARBA" id="ARBA00023136"/>
    </source>
</evidence>
<dbReference type="InterPro" id="IPR006726">
    <property type="entry name" value="PHBA_efflux_AaeB/fusaric-R"/>
</dbReference>
<sequence length="683" mass="72333">MTLPGLRDWLFAIRTFAGAMLALWIALALDLERPYWAMATAYIVAQPLTGAMRSRSLYRFCGTLLGATAAVVLVPNLASAPELLSAAMALWTGLCLYAAVLDRSPRSYIFMLAGYTAAIIGFPSVAAPDAIFESALSRTEEISLGIMCTTLVGSVVLPRPAGSVLTFRIQSWLRDANAWALQALAGLPEDAQTRAIRRRLAADAVEIGMLISYLAFDTSKLQVATRPITALQQRILMLLPALSGVGDRVAALREAGGITPDLRRLLDELAAWVRAGVNAPQAEGVRLRQTIAGLELPLGPQSRWNDIMLTSLLMRLRELTMIKQDAHALLDQIASGSPRMPTTLVIPRKEAATALQHRDHGMALLSGFSAALTIGLICTFWIASAWPDGAMAAQMAAIACSFFAAQDDPAPAIVNLLYVSVAAVIVDTVYLFAVLPMVHDFEMLALALAVFFIPVGLLISLPATFGTGMALAANGASLMGLQGRYSGDFTSFAGNGLGLVVGMGTAAVVTGIVRSVGAEWSAWRLLRAGWSDIASAATHPDARDRSAFAGVMIDRLGMLVSRLATVQAGRGLAATDMLTDLRIGLNVVDLQRGAALLAGPAGDAVRQLLEAVAKYYRSEVPAPPAVALREAIDRAIRDVTAAPDANTRDVLLQIVGIRRGLFPDAPPYEPGAAPVPPALQAAV</sequence>
<accession>A0AA41YUB2</accession>
<evidence type="ECO:0000256" key="2">
    <source>
        <dbReference type="ARBA" id="ARBA00022448"/>
    </source>
</evidence>
<comment type="subcellular location">
    <subcellularLocation>
        <location evidence="1">Cell membrane</location>
        <topology evidence="1">Multi-pass membrane protein</topology>
    </subcellularLocation>
</comment>
<name>A0AA41YUB2_9PROT</name>
<keyword evidence="4 7" id="KW-0812">Transmembrane</keyword>
<feature type="transmembrane region" description="Helical" evidence="7">
    <location>
        <begin position="142"/>
        <end position="161"/>
    </location>
</feature>
<organism evidence="8 9">
    <name type="scientific">Limobrevibacterium gyesilva</name>
    <dbReference type="NCBI Taxonomy" id="2991712"/>
    <lineage>
        <taxon>Bacteria</taxon>
        <taxon>Pseudomonadati</taxon>
        <taxon>Pseudomonadota</taxon>
        <taxon>Alphaproteobacteria</taxon>
        <taxon>Acetobacterales</taxon>
        <taxon>Acetobacteraceae</taxon>
        <taxon>Limobrevibacterium</taxon>
    </lineage>
</organism>
<evidence type="ECO:0000313" key="9">
    <source>
        <dbReference type="Proteomes" id="UP001165679"/>
    </source>
</evidence>
<reference evidence="8" key="2">
    <citation type="submission" date="2022-10" db="EMBL/GenBank/DDBJ databases">
        <authorList>
            <person name="Trinh H.N."/>
        </authorList>
    </citation>
    <scope>NUCLEOTIDE SEQUENCE</scope>
    <source>
        <strain evidence="8">RN2-1</strain>
    </source>
</reference>
<dbReference type="EMBL" id="JAPDNT010000009">
    <property type="protein sequence ID" value="MCW3475557.1"/>
    <property type="molecule type" value="Genomic_DNA"/>
</dbReference>
<feature type="transmembrane region" description="Helical" evidence="7">
    <location>
        <begin position="363"/>
        <end position="383"/>
    </location>
</feature>
<comment type="caution">
    <text evidence="8">The sequence shown here is derived from an EMBL/GenBank/DDBJ whole genome shotgun (WGS) entry which is preliminary data.</text>
</comment>
<dbReference type="RefSeq" id="WP_264714271.1">
    <property type="nucleotide sequence ID" value="NZ_JAPDNT010000009.1"/>
</dbReference>
<dbReference type="Pfam" id="PF04632">
    <property type="entry name" value="FUSC"/>
    <property type="match status" value="1"/>
</dbReference>
<gene>
    <name evidence="8" type="ORF">OL599_13315</name>
</gene>
<evidence type="ECO:0000256" key="1">
    <source>
        <dbReference type="ARBA" id="ARBA00004651"/>
    </source>
</evidence>
<feature type="transmembrane region" description="Helical" evidence="7">
    <location>
        <begin position="492"/>
        <end position="513"/>
    </location>
</feature>
<dbReference type="AlphaFoldDB" id="A0AA41YUB2"/>
<evidence type="ECO:0000256" key="7">
    <source>
        <dbReference type="SAM" id="Phobius"/>
    </source>
</evidence>
<feature type="transmembrane region" description="Helical" evidence="7">
    <location>
        <begin position="9"/>
        <end position="29"/>
    </location>
</feature>
<keyword evidence="2" id="KW-0813">Transport</keyword>
<dbReference type="PANTHER" id="PTHR30509">
    <property type="entry name" value="P-HYDROXYBENZOIC ACID EFFLUX PUMP SUBUNIT-RELATED"/>
    <property type="match status" value="1"/>
</dbReference>
<feature type="transmembrane region" description="Helical" evidence="7">
    <location>
        <begin position="108"/>
        <end position="127"/>
    </location>
</feature>
<keyword evidence="6 7" id="KW-0472">Membrane</keyword>
<dbReference type="PANTHER" id="PTHR30509:SF9">
    <property type="entry name" value="MULTIDRUG RESISTANCE PROTEIN MDTO"/>
    <property type="match status" value="1"/>
</dbReference>
<evidence type="ECO:0000256" key="4">
    <source>
        <dbReference type="ARBA" id="ARBA00022692"/>
    </source>
</evidence>
<proteinExistence type="predicted"/>
<keyword evidence="3" id="KW-1003">Cell membrane</keyword>
<dbReference type="GO" id="GO:0005886">
    <property type="term" value="C:plasma membrane"/>
    <property type="evidence" value="ECO:0007669"/>
    <property type="project" value="UniProtKB-SubCell"/>
</dbReference>
<feature type="transmembrane region" description="Helical" evidence="7">
    <location>
        <begin position="444"/>
        <end position="471"/>
    </location>
</feature>
<evidence type="ECO:0000256" key="3">
    <source>
        <dbReference type="ARBA" id="ARBA00022475"/>
    </source>
</evidence>
<dbReference type="GO" id="GO:0022857">
    <property type="term" value="F:transmembrane transporter activity"/>
    <property type="evidence" value="ECO:0007669"/>
    <property type="project" value="InterPro"/>
</dbReference>
<protein>
    <submittedName>
        <fullName evidence="8">FUSC family protein</fullName>
    </submittedName>
</protein>
<evidence type="ECO:0000313" key="8">
    <source>
        <dbReference type="EMBL" id="MCW3475557.1"/>
    </source>
</evidence>